<proteinExistence type="predicted"/>
<evidence type="ECO:0000256" key="1">
    <source>
        <dbReference type="SAM" id="Coils"/>
    </source>
</evidence>
<reference evidence="2 3" key="1">
    <citation type="submission" date="2019-01" db="EMBL/GenBank/DDBJ databases">
        <title>Sequencing of cultivated peanut Arachis hypogaea provides insights into genome evolution and oil improvement.</title>
        <authorList>
            <person name="Chen X."/>
        </authorList>
    </citation>
    <scope>NUCLEOTIDE SEQUENCE [LARGE SCALE GENOMIC DNA]</scope>
    <source>
        <strain evidence="3">cv. Fuhuasheng</strain>
        <tissue evidence="2">Leaves</tissue>
    </source>
</reference>
<keyword evidence="3" id="KW-1185">Reference proteome</keyword>
<comment type="caution">
    <text evidence="2">The sequence shown here is derived from an EMBL/GenBank/DDBJ whole genome shotgun (WGS) entry which is preliminary data.</text>
</comment>
<name>A0A444XZS2_ARAHY</name>
<keyword evidence="1" id="KW-0175">Coiled coil</keyword>
<dbReference type="AlphaFoldDB" id="A0A444XZS2"/>
<evidence type="ECO:0000313" key="2">
    <source>
        <dbReference type="EMBL" id="RYQ95159.1"/>
    </source>
</evidence>
<evidence type="ECO:0000313" key="3">
    <source>
        <dbReference type="Proteomes" id="UP000289738"/>
    </source>
</evidence>
<dbReference type="Pfam" id="PF03004">
    <property type="entry name" value="Transposase_24"/>
    <property type="match status" value="1"/>
</dbReference>
<dbReference type="Gene3D" id="1.10.3330.10">
    <property type="entry name" value="Oxo-4-hydroxy-4-carboxy-5-ureidoimidazoline decarboxylase"/>
    <property type="match status" value="1"/>
</dbReference>
<gene>
    <name evidence="2" type="ORF">Ahy_B08g090214</name>
</gene>
<protein>
    <submittedName>
        <fullName evidence="2">Uncharacterized protein</fullName>
    </submittedName>
</protein>
<dbReference type="SUPFAM" id="SSF158694">
    <property type="entry name" value="UraD-Like"/>
    <property type="match status" value="1"/>
</dbReference>
<feature type="coiled-coil region" evidence="1">
    <location>
        <begin position="522"/>
        <end position="549"/>
    </location>
</feature>
<organism evidence="2 3">
    <name type="scientific">Arachis hypogaea</name>
    <name type="common">Peanut</name>
    <dbReference type="NCBI Taxonomy" id="3818"/>
    <lineage>
        <taxon>Eukaryota</taxon>
        <taxon>Viridiplantae</taxon>
        <taxon>Streptophyta</taxon>
        <taxon>Embryophyta</taxon>
        <taxon>Tracheophyta</taxon>
        <taxon>Spermatophyta</taxon>
        <taxon>Magnoliopsida</taxon>
        <taxon>eudicotyledons</taxon>
        <taxon>Gunneridae</taxon>
        <taxon>Pentapetalae</taxon>
        <taxon>rosids</taxon>
        <taxon>fabids</taxon>
        <taxon>Fabales</taxon>
        <taxon>Fabaceae</taxon>
        <taxon>Papilionoideae</taxon>
        <taxon>50 kb inversion clade</taxon>
        <taxon>dalbergioids sensu lato</taxon>
        <taxon>Dalbergieae</taxon>
        <taxon>Pterocarpus clade</taxon>
        <taxon>Arachis</taxon>
    </lineage>
</organism>
<dbReference type="EMBL" id="SDMP01000018">
    <property type="protein sequence ID" value="RYQ95159.1"/>
    <property type="molecule type" value="Genomic_DNA"/>
</dbReference>
<dbReference type="InterPro" id="IPR004252">
    <property type="entry name" value="Probable_transposase_24"/>
</dbReference>
<sequence length="587" mass="66385">MIDASPFSSLDHATSFELHQWDRRYIAKFGFEFTTSTNTWFSQKILDEVKGCYENTLVVELDITARKEFKLIEQGLERLWERLSRSQIQEASKDPGEVVPDLMEKEDIVSSDGSDEADSTKRETLMLSYDLNKMPEENEYLYSGISPEKKNPWHLAIPTSQLCSNLSSSDEDCLARIAFSDFSNLKWLRLQASHHDDAQILLASGDGIPTTSCPFRLPHSEPRPTPQMSTNSPVHNSEPCHKNLDANTDWVDSLDQEVDDQSFVASGAQSHKGCKTTEFWRVKIIDADGTIKPAKLSMKEAMERPNGKRIVLRFNNTKQAIGDEAGLLSGVLGLLGSDYGKFSICEKSWHKITTKDKFYNECLKEKCQKNAKNRSKQLYTYTGGSKSIARRMEEEVLYFFIHYLDYLYELIFIDFVEYGNGKNFDVTVGTNKEGESVEESYGSQCTKKKDGSYINDEARAIGEKIEEIEQHDESSRVLSQSNSIGQVFGKEKPGRVRGVGFGPSPTQLFGLNSHALGNGVQLEETQRKLIELQAELEGEKLKRMAMEDEATTENKRMKVMESALIYLFQRQGKELPPDIAAGMSFVE</sequence>
<dbReference type="InterPro" id="IPR036778">
    <property type="entry name" value="OHCU_decarboxylase_sf"/>
</dbReference>
<accession>A0A444XZS2</accession>
<dbReference type="Proteomes" id="UP000289738">
    <property type="component" value="Chromosome B08"/>
</dbReference>